<protein>
    <submittedName>
        <fullName evidence="3">DUF4886 domain-containing protein</fullName>
    </submittedName>
</protein>
<evidence type="ECO:0000313" key="3">
    <source>
        <dbReference type="EMBL" id="MBF5026977.1"/>
    </source>
</evidence>
<name>A0A931E8K5_9FLAO</name>
<reference evidence="3" key="1">
    <citation type="submission" date="2020-11" db="EMBL/GenBank/DDBJ databases">
        <title>Genome seq and assembly of Planobacterium sp.</title>
        <authorList>
            <person name="Chhetri G."/>
        </authorList>
    </citation>
    <scope>NUCLEOTIDE SEQUENCE</scope>
    <source>
        <strain evidence="3">GCR5</strain>
    </source>
</reference>
<organism evidence="3 4">
    <name type="scientific">Planobacterium oryzisoli</name>
    <dbReference type="NCBI Taxonomy" id="2771435"/>
    <lineage>
        <taxon>Bacteria</taxon>
        <taxon>Pseudomonadati</taxon>
        <taxon>Bacteroidota</taxon>
        <taxon>Flavobacteriia</taxon>
        <taxon>Flavobacteriales</taxon>
        <taxon>Weeksellaceae</taxon>
        <taxon>Chryseobacterium group</taxon>
        <taxon>Chryseobacterium</taxon>
    </lineage>
</organism>
<dbReference type="InterPro" id="IPR032616">
    <property type="entry name" value="DUF4886"/>
</dbReference>
<comment type="caution">
    <text evidence="3">The sequence shown here is derived from an EMBL/GenBank/DDBJ whole genome shotgun (WGS) entry which is preliminary data.</text>
</comment>
<dbReference type="RefSeq" id="WP_194738905.1">
    <property type="nucleotide sequence ID" value="NZ_JADKYY010000004.1"/>
</dbReference>
<accession>A0A931E8K5</accession>
<evidence type="ECO:0000313" key="4">
    <source>
        <dbReference type="Proteomes" id="UP000694480"/>
    </source>
</evidence>
<keyword evidence="1" id="KW-0732">Signal</keyword>
<dbReference type="Proteomes" id="UP000694480">
    <property type="component" value="Unassembled WGS sequence"/>
</dbReference>
<dbReference type="GO" id="GO:0016788">
    <property type="term" value="F:hydrolase activity, acting on ester bonds"/>
    <property type="evidence" value="ECO:0007669"/>
    <property type="project" value="UniProtKB-ARBA"/>
</dbReference>
<feature type="signal peptide" evidence="1">
    <location>
        <begin position="1"/>
        <end position="33"/>
    </location>
</feature>
<dbReference type="PROSITE" id="PS51257">
    <property type="entry name" value="PROKAR_LIPOPROTEIN"/>
    <property type="match status" value="1"/>
</dbReference>
<feature type="chain" id="PRO_5037727186" evidence="1">
    <location>
        <begin position="34"/>
        <end position="374"/>
    </location>
</feature>
<dbReference type="InterPro" id="IPR036514">
    <property type="entry name" value="SGNH_hydro_sf"/>
</dbReference>
<evidence type="ECO:0000256" key="1">
    <source>
        <dbReference type="SAM" id="SignalP"/>
    </source>
</evidence>
<gene>
    <name evidence="3" type="ORF">IC612_04090</name>
</gene>
<dbReference type="Gene3D" id="3.40.50.1110">
    <property type="entry name" value="SGNH hydrolase"/>
    <property type="match status" value="1"/>
</dbReference>
<dbReference type="EMBL" id="JADKYY010000004">
    <property type="protein sequence ID" value="MBF5026977.1"/>
    <property type="molecule type" value="Genomic_DNA"/>
</dbReference>
<evidence type="ECO:0000259" key="2">
    <source>
        <dbReference type="Pfam" id="PF16227"/>
    </source>
</evidence>
<dbReference type="AlphaFoldDB" id="A0A931E8K5"/>
<keyword evidence="4" id="KW-1185">Reference proteome</keyword>
<feature type="domain" description="DUF4886" evidence="2">
    <location>
        <begin position="127"/>
        <end position="370"/>
    </location>
</feature>
<sequence length="374" mass="41517">MATLKSFFSSPALLKSVLMVLSSGLLCSCVSVATGVEAKEDYSLLEQDTLVIARGDTVRVELSRGLKKHQKLKVQSDPRVNILKRPTPSSPTLELLAKNEGKGSIALTLSGRTESLFLYVGKENLIKVAAVGNSFSEDALENPFLWRLFKESGRDIYIVNGYIPGASLERHIKEIQSGAPAYNVRTVLPDGSRSRKQAPLKQMLQGEQWDFISLQQVSQDSGKKESFTTELPTLHRMVDSLKGSSPAKYLLHQTWAYGPQSTHGGFLYYGKDQETMFQAIESAYRYAAELIPTHRIIPSGKAVQNLRETGLFGRDLTRDGFHLEERTGMLVAACTWYMALTGEDVRKNPFTPEGYTSVELQAIKEAAYRAVTEQ</sequence>
<proteinExistence type="predicted"/>
<dbReference type="Pfam" id="PF16227">
    <property type="entry name" value="DUF4886"/>
    <property type="match status" value="1"/>
</dbReference>